<dbReference type="RefSeq" id="WP_143098078.1">
    <property type="nucleotide sequence ID" value="NZ_CP041743.1"/>
</dbReference>
<protein>
    <recommendedName>
        <fullName evidence="3">Filamentous hemagglutinin</fullName>
    </recommendedName>
</protein>
<dbReference type="EMBL" id="FOQU01000004">
    <property type="protein sequence ID" value="SFI85205.1"/>
    <property type="molecule type" value="Genomic_DNA"/>
</dbReference>
<evidence type="ECO:0008006" key="3">
    <source>
        <dbReference type="Google" id="ProtNLM"/>
    </source>
</evidence>
<name>A0A1I3LL38_9BURK</name>
<sequence length="92" mass="9583">MSTIGTPVGQLAITSLVGSWFLNGIQQAARPNFGDYSVSTAIGQVTGAMTGKYPLVAPIINEFGNVPGNSAQAQQAKDWAGKNVQELMKGSQ</sequence>
<dbReference type="Proteomes" id="UP000199548">
    <property type="component" value="Unassembled WGS sequence"/>
</dbReference>
<reference evidence="1 2" key="1">
    <citation type="submission" date="2016-10" db="EMBL/GenBank/DDBJ databases">
        <authorList>
            <person name="de Groot N.N."/>
        </authorList>
    </citation>
    <scope>NUCLEOTIDE SEQUENCE [LARGE SCALE GENOMIC DNA]</scope>
    <source>
        <strain evidence="1 2">LMG 23650</strain>
    </source>
</reference>
<evidence type="ECO:0000313" key="2">
    <source>
        <dbReference type="Proteomes" id="UP000199548"/>
    </source>
</evidence>
<accession>A0A1I3LL38</accession>
<keyword evidence="2" id="KW-1185">Reference proteome</keyword>
<dbReference type="AlphaFoldDB" id="A0A1I3LL38"/>
<evidence type="ECO:0000313" key="1">
    <source>
        <dbReference type="EMBL" id="SFI85205.1"/>
    </source>
</evidence>
<gene>
    <name evidence="1" type="ORF">SAMN05192543_104465</name>
</gene>
<proteinExistence type="predicted"/>
<dbReference type="STRING" id="420953.SAMN05192543_104465"/>
<dbReference type="OrthoDB" id="79413at1822464"/>
<organism evidence="1 2">
    <name type="scientific">Paraburkholderia megapolitana</name>
    <dbReference type="NCBI Taxonomy" id="420953"/>
    <lineage>
        <taxon>Bacteria</taxon>
        <taxon>Pseudomonadati</taxon>
        <taxon>Pseudomonadota</taxon>
        <taxon>Betaproteobacteria</taxon>
        <taxon>Burkholderiales</taxon>
        <taxon>Burkholderiaceae</taxon>
        <taxon>Paraburkholderia</taxon>
    </lineage>
</organism>